<keyword evidence="2" id="KW-1185">Reference proteome</keyword>
<organism evidence="1 2">
    <name type="scientific">Porites lobata</name>
    <dbReference type="NCBI Taxonomy" id="104759"/>
    <lineage>
        <taxon>Eukaryota</taxon>
        <taxon>Metazoa</taxon>
        <taxon>Cnidaria</taxon>
        <taxon>Anthozoa</taxon>
        <taxon>Hexacorallia</taxon>
        <taxon>Scleractinia</taxon>
        <taxon>Fungiina</taxon>
        <taxon>Poritidae</taxon>
        <taxon>Porites</taxon>
    </lineage>
</organism>
<gene>
    <name evidence="1" type="ORF">PLOB_00023831</name>
</gene>
<reference evidence="1 2" key="1">
    <citation type="submission" date="2022-05" db="EMBL/GenBank/DDBJ databases">
        <authorList>
            <consortium name="Genoscope - CEA"/>
            <person name="William W."/>
        </authorList>
    </citation>
    <scope>NUCLEOTIDE SEQUENCE [LARGE SCALE GENOMIC DNA]</scope>
</reference>
<comment type="caution">
    <text evidence="1">The sequence shown here is derived from an EMBL/GenBank/DDBJ whole genome shotgun (WGS) entry which is preliminary data.</text>
</comment>
<dbReference type="Proteomes" id="UP001159405">
    <property type="component" value="Unassembled WGS sequence"/>
</dbReference>
<protein>
    <submittedName>
        <fullName evidence="1">Uncharacterized protein</fullName>
    </submittedName>
</protein>
<evidence type="ECO:0000313" key="1">
    <source>
        <dbReference type="EMBL" id="CAH3180680.1"/>
    </source>
</evidence>
<name>A0ABN8RMT0_9CNID</name>
<feature type="non-terminal residue" evidence="1">
    <location>
        <position position="131"/>
    </location>
</feature>
<accession>A0ABN8RMT0</accession>
<dbReference type="EMBL" id="CALNXK010000281">
    <property type="protein sequence ID" value="CAH3180680.1"/>
    <property type="molecule type" value="Genomic_DNA"/>
</dbReference>
<proteinExistence type="predicted"/>
<evidence type="ECO:0000313" key="2">
    <source>
        <dbReference type="Proteomes" id="UP001159405"/>
    </source>
</evidence>
<sequence length="131" mass="13933">MTSEAKAASTCSTPLNEQDVQFLSDGCDDLVKSGEGVIEGLPVYAGALLSIPSPSSLVSIIIFELNNAGVVGIIVESWLKTDHTAVILLAGTKLKPICCKVLIWDCRENRKAVLCTALAENWDNVLAAPYV</sequence>